<sequence length="343" mass="38637">MQKLEVNNGSKVLGFGEIMLRLTPTNFQRVIQAESFEATYAGGEANVICSLSMFGHDTKMITKLPENVLGDKVIRAMNSFGVDTKDMVRGKGRLGIYFLEQGHGVRNSDVTYDREYSAISMATKEDFDLDKILDNVKLIHISGVTPALSKNLYDISIDFIKAAKERGILVSYDSNYRSKLWSLEEARSFMLEVLPYVDIAFLGILDFINILEYKPQEEKNYEAKLADFYKELFEKYPNIKYAASTKRIVNSVNNNSLQGFLFNNEILHTSRIHTFDILDRVGGGDSFTAGILHGILNNMESSQTVEFATCASALKHSIRGDINMVDLKQVETLMNCGIENINR</sequence>
<evidence type="ECO:0000256" key="3">
    <source>
        <dbReference type="ARBA" id="ARBA00022777"/>
    </source>
</evidence>
<dbReference type="EMBL" id="LN555523">
    <property type="protein sequence ID" value="CED94847.1"/>
    <property type="molecule type" value="Genomic_DNA"/>
</dbReference>
<feature type="domain" description="Carbohydrate kinase PfkB" evidence="4">
    <location>
        <begin position="12"/>
        <end position="323"/>
    </location>
</feature>
<dbReference type="GO" id="GO:0016301">
    <property type="term" value="F:kinase activity"/>
    <property type="evidence" value="ECO:0007669"/>
    <property type="project" value="UniProtKB-KW"/>
</dbReference>
<evidence type="ECO:0000313" key="6">
    <source>
        <dbReference type="Proteomes" id="UP000245622"/>
    </source>
</evidence>
<dbReference type="AlphaFoldDB" id="A0A1V1I3Z6"/>
<dbReference type="InterPro" id="IPR052700">
    <property type="entry name" value="Carb_kinase_PfkB-like"/>
</dbReference>
<accession>A0A1V1I3Z6</accession>
<name>A0A1V1I3Z6_9FIRM</name>
<dbReference type="SUPFAM" id="SSF53613">
    <property type="entry name" value="Ribokinase-like"/>
    <property type="match status" value="1"/>
</dbReference>
<organism evidence="5 6">
    <name type="scientific">Romboutsia ilealis</name>
    <dbReference type="NCBI Taxonomy" id="1115758"/>
    <lineage>
        <taxon>Bacteria</taxon>
        <taxon>Bacillati</taxon>
        <taxon>Bacillota</taxon>
        <taxon>Clostridia</taxon>
        <taxon>Peptostreptococcales</taxon>
        <taxon>Peptostreptococcaceae</taxon>
        <taxon>Romboutsia</taxon>
    </lineage>
</organism>
<evidence type="ECO:0000259" key="4">
    <source>
        <dbReference type="Pfam" id="PF00294"/>
    </source>
</evidence>
<keyword evidence="6" id="KW-1185">Reference proteome</keyword>
<dbReference type="InterPro" id="IPR011611">
    <property type="entry name" value="PfkB_dom"/>
</dbReference>
<evidence type="ECO:0000256" key="2">
    <source>
        <dbReference type="ARBA" id="ARBA00022679"/>
    </source>
</evidence>
<dbReference type="KEGG" id="ril:CRIB_2246"/>
<evidence type="ECO:0000313" key="5">
    <source>
        <dbReference type="EMBL" id="CED94847.1"/>
    </source>
</evidence>
<dbReference type="RefSeq" id="WP_180702338.1">
    <property type="nucleotide sequence ID" value="NZ_CAJUCR010000032.1"/>
</dbReference>
<dbReference type="Proteomes" id="UP000245622">
    <property type="component" value="Chromosome 1"/>
</dbReference>
<dbReference type="Gene3D" id="3.40.1190.20">
    <property type="match status" value="1"/>
</dbReference>
<protein>
    <submittedName>
        <fullName evidence="5">2-keto-3-deoxygluconate kinase</fullName>
    </submittedName>
</protein>
<gene>
    <name evidence="5" type="ORF">CRIB_2246</name>
</gene>
<dbReference type="GeneID" id="82206273"/>
<dbReference type="PANTHER" id="PTHR43320:SF2">
    <property type="entry name" value="2-DEHYDRO-3-DEOXYGLUCONOKINASE_2-DEHYDRO-3-DEOXYGALACTONOKINASE"/>
    <property type="match status" value="1"/>
</dbReference>
<keyword evidence="3 5" id="KW-0418">Kinase</keyword>
<dbReference type="Pfam" id="PF00294">
    <property type="entry name" value="PfkB"/>
    <property type="match status" value="1"/>
</dbReference>
<dbReference type="PANTHER" id="PTHR43320">
    <property type="entry name" value="SUGAR KINASE"/>
    <property type="match status" value="1"/>
</dbReference>
<evidence type="ECO:0000256" key="1">
    <source>
        <dbReference type="ARBA" id="ARBA00010688"/>
    </source>
</evidence>
<keyword evidence="2" id="KW-0808">Transferase</keyword>
<reference evidence="5 6" key="1">
    <citation type="submission" date="2014-04" db="EMBL/GenBank/DDBJ databases">
        <authorList>
            <person name="Hornung B.V."/>
        </authorList>
    </citation>
    <scope>NUCLEOTIDE SEQUENCE [LARGE SCALE GENOMIC DNA]</scope>
    <source>
        <strain evidence="5 6">CRIB</strain>
    </source>
</reference>
<proteinExistence type="inferred from homology"/>
<dbReference type="CDD" id="cd01166">
    <property type="entry name" value="KdgK"/>
    <property type="match status" value="1"/>
</dbReference>
<comment type="similarity">
    <text evidence="1">Belongs to the carbohydrate kinase PfkB family.</text>
</comment>
<dbReference type="InterPro" id="IPR029056">
    <property type="entry name" value="Ribokinase-like"/>
</dbReference>